<dbReference type="InterPro" id="IPR006094">
    <property type="entry name" value="Oxid_FAD_bind_N"/>
</dbReference>
<keyword evidence="2" id="KW-0560">Oxidoreductase</keyword>
<dbReference type="InterPro" id="IPR036318">
    <property type="entry name" value="FAD-bd_PCMH-like_sf"/>
</dbReference>
<dbReference type="PANTHER" id="PTHR13878">
    <property type="entry name" value="GULONOLACTONE OXIDASE"/>
    <property type="match status" value="1"/>
</dbReference>
<dbReference type="InterPro" id="IPR050432">
    <property type="entry name" value="FAD-linked_Oxidoreductases_BP"/>
</dbReference>
<dbReference type="Pfam" id="PF04681">
    <property type="entry name" value="Bys1"/>
    <property type="match status" value="1"/>
</dbReference>
<organism evidence="4 5">
    <name type="scientific">Stemphylium lycopersici</name>
    <name type="common">Tomato gray leaf spot disease fungus</name>
    <name type="synonym">Thyrospora lycopersici</name>
    <dbReference type="NCBI Taxonomy" id="183478"/>
    <lineage>
        <taxon>Eukaryota</taxon>
        <taxon>Fungi</taxon>
        <taxon>Dikarya</taxon>
        <taxon>Ascomycota</taxon>
        <taxon>Pezizomycotina</taxon>
        <taxon>Dothideomycetes</taxon>
        <taxon>Pleosporomycetidae</taxon>
        <taxon>Pleosporales</taxon>
        <taxon>Pleosporineae</taxon>
        <taxon>Pleosporaceae</taxon>
        <taxon>Stemphylium</taxon>
    </lineage>
</organism>
<dbReference type="Proteomes" id="UP000249619">
    <property type="component" value="Unassembled WGS sequence"/>
</dbReference>
<protein>
    <submittedName>
        <fullName evidence="4">FAD-binding-like protein</fullName>
    </submittedName>
</protein>
<dbReference type="InterPro" id="IPR016166">
    <property type="entry name" value="FAD-bd_PCMH"/>
</dbReference>
<dbReference type="Pfam" id="PF01565">
    <property type="entry name" value="FAD_binding_4"/>
    <property type="match status" value="1"/>
</dbReference>
<dbReference type="PROSITE" id="PS51387">
    <property type="entry name" value="FAD_PCMH"/>
    <property type="match status" value="1"/>
</dbReference>
<dbReference type="EMBL" id="QGDH01000103">
    <property type="protein sequence ID" value="RAR07188.1"/>
    <property type="molecule type" value="Genomic_DNA"/>
</dbReference>
<feature type="domain" description="FAD-binding PCMH-type" evidence="3">
    <location>
        <begin position="143"/>
        <end position="326"/>
    </location>
</feature>
<dbReference type="AlphaFoldDB" id="A0A364MYY8"/>
<dbReference type="PANTHER" id="PTHR13878:SF91">
    <property type="entry name" value="FAD BINDING DOMAIN PROTEIN (AFU_ORTHOLOGUE AFUA_6G12070)-RELATED"/>
    <property type="match status" value="1"/>
</dbReference>
<evidence type="ECO:0000259" key="3">
    <source>
        <dbReference type="PROSITE" id="PS51387"/>
    </source>
</evidence>
<evidence type="ECO:0000256" key="2">
    <source>
        <dbReference type="ARBA" id="ARBA00023002"/>
    </source>
</evidence>
<name>A0A364MYY8_STELY</name>
<keyword evidence="5" id="KW-1185">Reference proteome</keyword>
<evidence type="ECO:0000313" key="4">
    <source>
        <dbReference type="EMBL" id="RAR07188.1"/>
    </source>
</evidence>
<reference evidence="5" key="1">
    <citation type="submission" date="2018-05" db="EMBL/GenBank/DDBJ databases">
        <title>Draft genome sequence of Stemphylium lycopersici strain CIDEFI 213.</title>
        <authorList>
            <person name="Medina R."/>
            <person name="Franco M.E.E."/>
            <person name="Lucentini C.G."/>
            <person name="Saparrat M.C.N."/>
            <person name="Balatti P.A."/>
        </authorList>
    </citation>
    <scope>NUCLEOTIDE SEQUENCE [LARGE SCALE GENOMIC DNA]</scope>
    <source>
        <strain evidence="5">CIDEFI 213</strain>
    </source>
</reference>
<dbReference type="InterPro" id="IPR016169">
    <property type="entry name" value="FAD-bd_PCMH_sub2"/>
</dbReference>
<evidence type="ECO:0000256" key="1">
    <source>
        <dbReference type="ARBA" id="ARBA00005466"/>
    </source>
</evidence>
<dbReference type="GO" id="GO:0016491">
    <property type="term" value="F:oxidoreductase activity"/>
    <property type="evidence" value="ECO:0007669"/>
    <property type="project" value="UniProtKB-KW"/>
</dbReference>
<dbReference type="Pfam" id="PF08031">
    <property type="entry name" value="BBE"/>
    <property type="match status" value="1"/>
</dbReference>
<gene>
    <name evidence="4" type="ORF">DDE83_006561</name>
</gene>
<dbReference type="STRING" id="183478.A0A364MYY8"/>
<dbReference type="SUPFAM" id="SSF56176">
    <property type="entry name" value="FAD-binding/transporter-associated domain-like"/>
    <property type="match status" value="1"/>
</dbReference>
<sequence length="930" mass="101152">MIGCLAIELRLRYVCGLAVYGSYTLCQQHSSRNAPSSTPNPNRFNSSNYTCLPGQPCWPSTEDWNAFNQSISGRLRLTIPWAAPCYSDPASEECQKVAMNYGNGVSRTGQYGSVEFLDWERCGHSHCALNSFNTSDPVSGTCSLGRLSAYHVEAKTGNDISKTLEFVRKHDIRVSIKNTGHDYFGRSTAPNSLAIWTHNMKDTTFHKSFQPQGCSARYENIGEIGAGIQAQEAWEAFEPHSMLVTVGAVASVGIAGGYGQGGGHGPLGPKYGLMVDQAVEFDVITADGRQHTINECSDPDLFWAMRGGGGGSYAVLTSYKFQLHPAVPINVYSFQAHFPPPKDITQSEIHREILTGLAANQTLFANHGIAGYNFVLPNHVVFLQVMPSSDTSAIKTITSQWRDLLVSLPGIIITEDEYHSFEKFSQWHEFTERPEISRNGPVGLGFNGAGRFIPRDLFNSSQSVDKLVDAVLSAMQFSYARHGGGGAQLYATGPDNLPDNGKTSVNPIWRNSLWEVVMGQFWTTATPPDVRSPIQKIVSETIEPFKALTPGGGCYMNEGDWTEENWQQTFFGEHYDRLLSVKKRYDPTGLFNCWKCVCGTLQIGLGIGVRVDAAFGGSPGGPHLTGEAPRAFHDPSPHTTEHRRFLQFKMRAASATLMALPLLAVGAHLKHGHEHVHADRHRRAVATEVVVVTKTIYTTLTVDQPETSSSSSLSSTILSTSQFHSITVKLPEKGAPDIVSPTASLSTVPSKAPAKTPNNPYPALASQANNAIIVNSCDYDVYVSSIGDESCGPGNVCKLVPANSTYAEPIRSCYKSGISLKVAKTKALTKPMQFEYTVWDDKTTVSYDISYLDCMVENSNGKDFSACVGHEHGIQAGSGEECPVFHCLADVECGQHAYTVPEFGYLPGAPVGACSIDKGVAFELCAENRT</sequence>
<dbReference type="GO" id="GO:0071949">
    <property type="term" value="F:FAD binding"/>
    <property type="evidence" value="ECO:0007669"/>
    <property type="project" value="InterPro"/>
</dbReference>
<dbReference type="Gene3D" id="3.30.465.10">
    <property type="match status" value="2"/>
</dbReference>
<evidence type="ECO:0000313" key="5">
    <source>
        <dbReference type="Proteomes" id="UP000249619"/>
    </source>
</evidence>
<dbReference type="InterPro" id="IPR012951">
    <property type="entry name" value="BBE"/>
</dbReference>
<accession>A0A364MYY8</accession>
<comment type="similarity">
    <text evidence="1">Belongs to the oxygen-dependent FAD-linked oxidoreductase family.</text>
</comment>
<proteinExistence type="inferred from homology"/>
<dbReference type="OrthoDB" id="9983560at2759"/>
<comment type="caution">
    <text evidence="4">The sequence shown here is derived from an EMBL/GenBank/DDBJ whole genome shotgun (WGS) entry which is preliminary data.</text>
</comment>
<dbReference type="InterPro" id="IPR006771">
    <property type="entry name" value="CetA-like"/>
</dbReference>